<evidence type="ECO:0000259" key="2">
    <source>
        <dbReference type="Pfam" id="PF24034"/>
    </source>
</evidence>
<keyword evidence="1" id="KW-0472">Membrane</keyword>
<feature type="transmembrane region" description="Helical" evidence="1">
    <location>
        <begin position="40"/>
        <end position="58"/>
    </location>
</feature>
<dbReference type="InterPro" id="IPR036390">
    <property type="entry name" value="WH_DNA-bd_sf"/>
</dbReference>
<evidence type="ECO:0000313" key="4">
    <source>
        <dbReference type="Proteomes" id="UP000199199"/>
    </source>
</evidence>
<dbReference type="RefSeq" id="WP_175507243.1">
    <property type="nucleotide sequence ID" value="NZ_FOZS01000004.1"/>
</dbReference>
<reference evidence="4" key="1">
    <citation type="submission" date="2016-10" db="EMBL/GenBank/DDBJ databases">
        <authorList>
            <person name="Varghese N."/>
            <person name="Submissions S."/>
        </authorList>
    </citation>
    <scope>NUCLEOTIDE SEQUENCE [LARGE SCALE GENOMIC DNA]</scope>
    <source>
        <strain evidence="4">DSM 22427</strain>
    </source>
</reference>
<sequence length="156" mass="16863">MSTHAQAYTPASILALGYDAGFDVSVAARSPLQLEWSTQLVATAAMVVLVVLGGMLLLRNRLDGTGSGSNQSMVDRQEFKTDREKICELVDENGGRMKQSEIVNSVDWSKAKVSRLLAELEEDDQLTKLRLGRENLICLPGHEPPASKSTDGSDGS</sequence>
<accession>A0A1I6UG04</accession>
<protein>
    <recommendedName>
        <fullName evidence="2">DUF7343 domain-containing protein</fullName>
    </recommendedName>
</protein>
<feature type="domain" description="DUF7343" evidence="2">
    <location>
        <begin position="81"/>
        <end position="140"/>
    </location>
</feature>
<dbReference type="OrthoDB" id="284722at2157"/>
<dbReference type="Proteomes" id="UP000199199">
    <property type="component" value="Unassembled WGS sequence"/>
</dbReference>
<keyword evidence="1" id="KW-1133">Transmembrane helix</keyword>
<dbReference type="SUPFAM" id="SSF46785">
    <property type="entry name" value="Winged helix' DNA-binding domain"/>
    <property type="match status" value="1"/>
</dbReference>
<name>A0A1I6UG04_9EURY</name>
<gene>
    <name evidence="3" type="ORF">SAMN04488556_3836</name>
</gene>
<organism evidence="3 4">
    <name type="scientific">Halostagnicola kamekurae</name>
    <dbReference type="NCBI Taxonomy" id="619731"/>
    <lineage>
        <taxon>Archaea</taxon>
        <taxon>Methanobacteriati</taxon>
        <taxon>Methanobacteriota</taxon>
        <taxon>Stenosarchaea group</taxon>
        <taxon>Halobacteria</taxon>
        <taxon>Halobacteriales</taxon>
        <taxon>Natrialbaceae</taxon>
        <taxon>Halostagnicola</taxon>
    </lineage>
</organism>
<keyword evidence="1" id="KW-0812">Transmembrane</keyword>
<dbReference type="EMBL" id="FOZS01000004">
    <property type="protein sequence ID" value="SFT00375.1"/>
    <property type="molecule type" value="Genomic_DNA"/>
</dbReference>
<keyword evidence="4" id="KW-1185">Reference proteome</keyword>
<dbReference type="Pfam" id="PF24034">
    <property type="entry name" value="DUF7343"/>
    <property type="match status" value="1"/>
</dbReference>
<proteinExistence type="predicted"/>
<evidence type="ECO:0000256" key="1">
    <source>
        <dbReference type="SAM" id="Phobius"/>
    </source>
</evidence>
<dbReference type="AlphaFoldDB" id="A0A1I6UG04"/>
<evidence type="ECO:0000313" key="3">
    <source>
        <dbReference type="EMBL" id="SFT00375.1"/>
    </source>
</evidence>
<dbReference type="InterPro" id="IPR055767">
    <property type="entry name" value="DUF7343"/>
</dbReference>